<protein>
    <submittedName>
        <fullName evidence="1">Uncharacterized protein</fullName>
    </submittedName>
</protein>
<proteinExistence type="predicted"/>
<keyword evidence="2" id="KW-1185">Reference proteome</keyword>
<evidence type="ECO:0000313" key="2">
    <source>
        <dbReference type="Proteomes" id="UP001240678"/>
    </source>
</evidence>
<reference evidence="1 2" key="1">
    <citation type="submission" date="2016-10" db="EMBL/GenBank/DDBJ databases">
        <title>The genome sequence of Colletotrichum fioriniae PJ7.</title>
        <authorList>
            <person name="Baroncelli R."/>
        </authorList>
    </citation>
    <scope>NUCLEOTIDE SEQUENCE [LARGE SCALE GENOMIC DNA]</scope>
    <source>
        <strain evidence="1 2">IMI 309622</strain>
    </source>
</reference>
<gene>
    <name evidence="1" type="ORF">CCOS01_10198</name>
</gene>
<dbReference type="AlphaFoldDB" id="A0AAJ0DYG3"/>
<evidence type="ECO:0000313" key="1">
    <source>
        <dbReference type="EMBL" id="KAK1522486.1"/>
    </source>
</evidence>
<comment type="caution">
    <text evidence="1">The sequence shown here is derived from an EMBL/GenBank/DDBJ whole genome shotgun (WGS) entry which is preliminary data.</text>
</comment>
<name>A0AAJ0DYG3_9PEZI</name>
<organism evidence="1 2">
    <name type="scientific">Colletotrichum costaricense</name>
    <dbReference type="NCBI Taxonomy" id="1209916"/>
    <lineage>
        <taxon>Eukaryota</taxon>
        <taxon>Fungi</taxon>
        <taxon>Dikarya</taxon>
        <taxon>Ascomycota</taxon>
        <taxon>Pezizomycotina</taxon>
        <taxon>Sordariomycetes</taxon>
        <taxon>Hypocreomycetidae</taxon>
        <taxon>Glomerellales</taxon>
        <taxon>Glomerellaceae</taxon>
        <taxon>Colletotrichum</taxon>
        <taxon>Colletotrichum acutatum species complex</taxon>
    </lineage>
</organism>
<dbReference type="GeneID" id="85341901"/>
<dbReference type="Proteomes" id="UP001240678">
    <property type="component" value="Unassembled WGS sequence"/>
</dbReference>
<accession>A0AAJ0DYG3</accession>
<dbReference type="RefSeq" id="XP_060311519.1">
    <property type="nucleotide sequence ID" value="XM_060458354.1"/>
</dbReference>
<sequence>MGSQRMPLSRPAHSPFPFRAVSTGLGKVRSGVGMDAMEMLSARPGRAGPHAFHLRQGPLPAVCTLQTPRAVMQACSLGVRANFDC</sequence>
<dbReference type="EMBL" id="MOOE01000010">
    <property type="protein sequence ID" value="KAK1522486.1"/>
    <property type="molecule type" value="Genomic_DNA"/>
</dbReference>